<dbReference type="RefSeq" id="WP_354463276.1">
    <property type="nucleotide sequence ID" value="NZ_JBEWSZ010000003.1"/>
</dbReference>
<proteinExistence type="predicted"/>
<dbReference type="EMBL" id="JBEWSZ010000003">
    <property type="protein sequence ID" value="MET2831164.1"/>
    <property type="molecule type" value="Genomic_DNA"/>
</dbReference>
<dbReference type="InterPro" id="IPR024524">
    <property type="entry name" value="DUF3800"/>
</dbReference>
<organism evidence="1 2">
    <name type="scientific">Mesorhizobium shangrilense</name>
    <dbReference type="NCBI Taxonomy" id="460060"/>
    <lineage>
        <taxon>Bacteria</taxon>
        <taxon>Pseudomonadati</taxon>
        <taxon>Pseudomonadota</taxon>
        <taxon>Alphaproteobacteria</taxon>
        <taxon>Hyphomicrobiales</taxon>
        <taxon>Phyllobacteriaceae</taxon>
        <taxon>Mesorhizobium</taxon>
    </lineage>
</organism>
<protein>
    <submittedName>
        <fullName evidence="1">DUF3800 domain-containing protein</fullName>
    </submittedName>
</protein>
<dbReference type="Pfam" id="PF12686">
    <property type="entry name" value="DUF3800"/>
    <property type="match status" value="1"/>
</dbReference>
<evidence type="ECO:0000313" key="2">
    <source>
        <dbReference type="Proteomes" id="UP001548832"/>
    </source>
</evidence>
<keyword evidence="2" id="KW-1185">Reference proteome</keyword>
<comment type="caution">
    <text evidence="1">The sequence shown here is derived from an EMBL/GenBank/DDBJ whole genome shotgun (WGS) entry which is preliminary data.</text>
</comment>
<evidence type="ECO:0000313" key="1">
    <source>
        <dbReference type="EMBL" id="MET2831164.1"/>
    </source>
</evidence>
<dbReference type="Proteomes" id="UP001548832">
    <property type="component" value="Unassembled WGS sequence"/>
</dbReference>
<gene>
    <name evidence="1" type="ORF">ABVQ20_29775</name>
</gene>
<name>A0ABV2DMK2_9HYPH</name>
<sequence>MTDVNDLRDPMIALHGLEKVDHAYTIYYDETNNIRRLHVRADGLNERDPKCFVVAGVAHKGPTRPIPIETLRSALKIQASAKEIKLKHIASGSFLDVLATPKLTAFLDWLSNEELYAHFSILDPLYWSTVDIVDSILAESGEVALYPLNRPLKNDLYAILRHDYDHVVDVFQRYTYPDVGSARRREFIAEIQDLLVQRGSLLPAANRNMLHGLLQIAADLDALPFLEDETANVLIETFGPFYLERVSMLKNASHIFDAEEGIQAYLDSLRLMDGNRPLSNYRFATSHDETGIQLSDVLAGVIGKFFTYICLTGNNDLIRDRHNLSAQQKRALQLLAALLDRSVTENSVFAHYVISDRDREAAAFFLDQ</sequence>
<reference evidence="1 2" key="1">
    <citation type="submission" date="2024-06" db="EMBL/GenBank/DDBJ databases">
        <authorList>
            <person name="Kim D.-U."/>
        </authorList>
    </citation>
    <scope>NUCLEOTIDE SEQUENCE [LARGE SCALE GENOMIC DNA]</scope>
    <source>
        <strain evidence="1 2">KACC15460</strain>
    </source>
</reference>
<accession>A0ABV2DMK2</accession>